<feature type="compositionally biased region" description="Basic and acidic residues" evidence="1">
    <location>
        <begin position="164"/>
        <end position="182"/>
    </location>
</feature>
<feature type="compositionally biased region" description="Polar residues" evidence="1">
    <location>
        <begin position="228"/>
        <end position="245"/>
    </location>
</feature>
<reference evidence="3" key="1">
    <citation type="submission" date="2023-07" db="EMBL/GenBank/DDBJ databases">
        <title>The genome sequence of Rhodocytophaga aerolata KACC 12507.</title>
        <authorList>
            <person name="Zhang X."/>
        </authorList>
    </citation>
    <scope>NUCLEOTIDE SEQUENCE</scope>
    <source>
        <strain evidence="3">KACC 12507</strain>
    </source>
</reference>
<dbReference type="EMBL" id="JAUKPO010000007">
    <property type="protein sequence ID" value="MDO1447457.1"/>
    <property type="molecule type" value="Genomic_DNA"/>
</dbReference>
<evidence type="ECO:0008006" key="5">
    <source>
        <dbReference type="Google" id="ProtNLM"/>
    </source>
</evidence>
<keyword evidence="2" id="KW-1133">Transmembrane helix</keyword>
<keyword evidence="2" id="KW-0812">Transmembrane</keyword>
<sequence length="558" mass="62507">MSTQDIPDNELDDFFRKSLEEPEIDFREEDWLQLEKKMDAAARQKATFRKYLYSVLLLLLLGISIPTALWINSQDDATAIASLPEQALPESSTSTEGTPKRTDSNTVDEFTDNQLAANNPDETNNKNTADLKQLEEPKGKQTKAVEEKEESQGKELPKQAVSRQDSKEKDKETKLIGKEGKETGVSGEYKPTATVGTAKQPAQQNNKPADLSNEEIIGTEPSIDRKINPSTSRRVRQANENTDTSAPKIIPGNSMTYIHGKPSTSKPSVESKEDVTDANANEWDQPGTPLIEPTDEYTNGVGGLPSEWPLFSMSQVAVKQLTINRQFPGKYTRALTEMLPASSADTQPNDSIVKKLAKERINYRFKISLVLSPDISTVRLGDITRPGTNIGILFSYRFSPRMSVSTGLIRSAKIYDARTEDYNPPYGQWIYYIKPVAIKATCTVLDIPLNIRYNLLAKEKFTLYAVTGLSSYLMLSEYYKYIYNVDDTHLRKYWKVNNENKHFFKVYNISAGYERKLGRRLTAGAEPFVKIPGAGVGFGKIQLWSAGIFISANYQLGK</sequence>
<evidence type="ECO:0000256" key="1">
    <source>
        <dbReference type="SAM" id="MobiDB-lite"/>
    </source>
</evidence>
<feature type="compositionally biased region" description="Polar residues" evidence="1">
    <location>
        <begin position="104"/>
        <end position="130"/>
    </location>
</feature>
<feature type="transmembrane region" description="Helical" evidence="2">
    <location>
        <begin position="51"/>
        <end position="71"/>
    </location>
</feature>
<evidence type="ECO:0000256" key="2">
    <source>
        <dbReference type="SAM" id="Phobius"/>
    </source>
</evidence>
<gene>
    <name evidence="3" type="ORF">Q0590_14410</name>
</gene>
<feature type="region of interest" description="Disordered" evidence="1">
    <location>
        <begin position="84"/>
        <end position="210"/>
    </location>
</feature>
<keyword evidence="4" id="KW-1185">Reference proteome</keyword>
<keyword evidence="2" id="KW-0472">Membrane</keyword>
<name>A0ABT8R5V0_9BACT</name>
<evidence type="ECO:0000313" key="4">
    <source>
        <dbReference type="Proteomes" id="UP001168528"/>
    </source>
</evidence>
<feature type="compositionally biased region" description="Basic and acidic residues" evidence="1">
    <location>
        <begin position="132"/>
        <end position="157"/>
    </location>
</feature>
<organism evidence="3 4">
    <name type="scientific">Rhodocytophaga aerolata</name>
    <dbReference type="NCBI Taxonomy" id="455078"/>
    <lineage>
        <taxon>Bacteria</taxon>
        <taxon>Pseudomonadati</taxon>
        <taxon>Bacteroidota</taxon>
        <taxon>Cytophagia</taxon>
        <taxon>Cytophagales</taxon>
        <taxon>Rhodocytophagaceae</taxon>
        <taxon>Rhodocytophaga</taxon>
    </lineage>
</organism>
<comment type="caution">
    <text evidence="3">The sequence shown here is derived from an EMBL/GenBank/DDBJ whole genome shotgun (WGS) entry which is preliminary data.</text>
</comment>
<evidence type="ECO:0000313" key="3">
    <source>
        <dbReference type="EMBL" id="MDO1447457.1"/>
    </source>
</evidence>
<feature type="region of interest" description="Disordered" evidence="1">
    <location>
        <begin position="223"/>
        <end position="270"/>
    </location>
</feature>
<protein>
    <recommendedName>
        <fullName evidence="5">Outer membrane beta-barrel protein</fullName>
    </recommendedName>
</protein>
<dbReference type="Proteomes" id="UP001168528">
    <property type="component" value="Unassembled WGS sequence"/>
</dbReference>
<accession>A0ABT8R5V0</accession>
<proteinExistence type="predicted"/>
<feature type="compositionally biased region" description="Polar residues" evidence="1">
    <location>
        <begin position="194"/>
        <end position="207"/>
    </location>
</feature>
<dbReference type="RefSeq" id="WP_302038261.1">
    <property type="nucleotide sequence ID" value="NZ_JAUKPO010000007.1"/>
</dbReference>